<reference evidence="1" key="1">
    <citation type="journal article" date="2016" name="Sci. Rep.">
        <title>Molecular characterization of firefly nuptial gifts: a multi-omics approach sheds light on postcopulatory sexual selection.</title>
        <authorList>
            <person name="Al-Wathiqui N."/>
            <person name="Fallon T.R."/>
            <person name="South A."/>
            <person name="Weng J.K."/>
            <person name="Lewis S.M."/>
        </authorList>
    </citation>
    <scope>NUCLEOTIDE SEQUENCE</scope>
</reference>
<accession>A0A1Y1LBR1</accession>
<dbReference type="EMBL" id="GEZM01060331">
    <property type="protein sequence ID" value="JAV71070.1"/>
    <property type="molecule type" value="Transcribed_RNA"/>
</dbReference>
<sequence length="109" mass="11993">MISPEKQLTSFASIANTTKITSTLLASLIDENETKRCTPDGLTATNPSQEKVLPIITDQNVHRIIGFRSILKNSKRLPSIDFCHTLETPPTDTIPIKRTMTNAKTVIAS</sequence>
<dbReference type="EMBL" id="GEZM01060330">
    <property type="protein sequence ID" value="JAV71073.1"/>
    <property type="molecule type" value="Transcribed_RNA"/>
</dbReference>
<organism evidence="1">
    <name type="scientific">Photinus pyralis</name>
    <name type="common">Common eastern firefly</name>
    <name type="synonym">Lampyris pyralis</name>
    <dbReference type="NCBI Taxonomy" id="7054"/>
    <lineage>
        <taxon>Eukaryota</taxon>
        <taxon>Metazoa</taxon>
        <taxon>Ecdysozoa</taxon>
        <taxon>Arthropoda</taxon>
        <taxon>Hexapoda</taxon>
        <taxon>Insecta</taxon>
        <taxon>Pterygota</taxon>
        <taxon>Neoptera</taxon>
        <taxon>Endopterygota</taxon>
        <taxon>Coleoptera</taxon>
        <taxon>Polyphaga</taxon>
        <taxon>Elateriformia</taxon>
        <taxon>Elateroidea</taxon>
        <taxon>Lampyridae</taxon>
        <taxon>Lampyrinae</taxon>
        <taxon>Photinus</taxon>
    </lineage>
</organism>
<dbReference type="EMBL" id="GEZM01060335">
    <property type="protein sequence ID" value="JAV71060.1"/>
    <property type="molecule type" value="Transcribed_RNA"/>
</dbReference>
<dbReference type="EMBL" id="GEZM01060321">
    <property type="protein sequence ID" value="JAV71092.1"/>
    <property type="molecule type" value="Transcribed_RNA"/>
</dbReference>
<dbReference type="EMBL" id="GEZM01060336">
    <property type="protein sequence ID" value="JAV71057.1"/>
    <property type="molecule type" value="Transcribed_RNA"/>
</dbReference>
<dbReference type="EMBL" id="GEZM01060329">
    <property type="protein sequence ID" value="JAV71075.1"/>
    <property type="molecule type" value="Transcribed_RNA"/>
</dbReference>
<dbReference type="EMBL" id="GEZM01060325">
    <property type="protein sequence ID" value="JAV71082.1"/>
    <property type="molecule type" value="Transcribed_RNA"/>
</dbReference>
<dbReference type="AlphaFoldDB" id="A0A1Y1LBR1"/>
<dbReference type="EMBL" id="GEZM01060328">
    <property type="protein sequence ID" value="JAV71076.1"/>
    <property type="molecule type" value="Transcribed_RNA"/>
</dbReference>
<dbReference type="EMBL" id="GEZM01060333">
    <property type="protein sequence ID" value="JAV71064.1"/>
    <property type="molecule type" value="Transcribed_RNA"/>
</dbReference>
<dbReference type="EMBL" id="GEZM01060320">
    <property type="protein sequence ID" value="JAV71093.1"/>
    <property type="molecule type" value="Transcribed_RNA"/>
</dbReference>
<dbReference type="EMBL" id="GEZM01060317">
    <property type="protein sequence ID" value="JAV71100.1"/>
    <property type="molecule type" value="Transcribed_RNA"/>
</dbReference>
<name>A0A1Y1LBR1_PHOPY</name>
<proteinExistence type="predicted"/>
<evidence type="ECO:0000313" key="1">
    <source>
        <dbReference type="EMBL" id="JAV71064.1"/>
    </source>
</evidence>
<dbReference type="EMBL" id="GEZM01060323">
    <property type="protein sequence ID" value="JAV71086.1"/>
    <property type="molecule type" value="Transcribed_RNA"/>
</dbReference>
<dbReference type="EMBL" id="GEZM01060326">
    <property type="protein sequence ID" value="JAV71080.1"/>
    <property type="molecule type" value="Transcribed_RNA"/>
</dbReference>
<protein>
    <submittedName>
        <fullName evidence="1">Uncharacterized protein</fullName>
    </submittedName>
</protein>